<dbReference type="PANTHER" id="PTHR43617:SF2">
    <property type="entry name" value="UPF0039 PROTEIN SLL0451"/>
    <property type="match status" value="1"/>
</dbReference>
<feature type="domain" description="N-acetyltransferase" evidence="1">
    <location>
        <begin position="3"/>
        <end position="188"/>
    </location>
</feature>
<proteinExistence type="predicted"/>
<reference evidence="2 3" key="1">
    <citation type="submission" date="2021-05" db="EMBL/GenBank/DDBJ databases">
        <title>Aequorivita echinoideorum JCM 30378 genome.</title>
        <authorList>
            <person name="Zhang H."/>
            <person name="Li C."/>
        </authorList>
    </citation>
    <scope>NUCLEOTIDE SEQUENCE [LARGE SCALE GENOMIC DNA]</scope>
    <source>
        <strain evidence="2 3">JCM30378</strain>
    </source>
</reference>
<dbReference type="PROSITE" id="PS51186">
    <property type="entry name" value="GNAT"/>
    <property type="match status" value="1"/>
</dbReference>
<dbReference type="InterPro" id="IPR016181">
    <property type="entry name" value="Acyl_CoA_acyltransferase"/>
</dbReference>
<dbReference type="EMBL" id="JAHCTB010000001">
    <property type="protein sequence ID" value="MBT0607009.1"/>
    <property type="molecule type" value="Genomic_DNA"/>
</dbReference>
<accession>A0ABS5S1C0</accession>
<keyword evidence="2" id="KW-0808">Transferase</keyword>
<dbReference type="InterPro" id="IPR000182">
    <property type="entry name" value="GNAT_dom"/>
</dbReference>
<dbReference type="SUPFAM" id="SSF55729">
    <property type="entry name" value="Acyl-CoA N-acyltransferases (Nat)"/>
    <property type="match status" value="1"/>
</dbReference>
<sequence length="188" mass="21139">MKLKIRSATPEDYLSVAPLMVQAMNSLACSFANSENMEDAVPLFKHFFQKKQNQYSYENTLVAEISNSIVGSITGYDGALLLKYRKPFLEYISENYGVQNLILEEETVAGEYYIDTLSVAGAFQNRGIGGHLVRHFIEKASNESFEKVGLLVETENIRAEKLYLSLGFQCAGEKRLAGTIYKHLQISF</sequence>
<evidence type="ECO:0000313" key="2">
    <source>
        <dbReference type="EMBL" id="MBT0607009.1"/>
    </source>
</evidence>
<protein>
    <submittedName>
        <fullName evidence="2">GNAT family N-acetyltransferase</fullName>
        <ecNumber evidence="2">2.3.1.-</ecNumber>
    </submittedName>
</protein>
<evidence type="ECO:0000259" key="1">
    <source>
        <dbReference type="PROSITE" id="PS51186"/>
    </source>
</evidence>
<comment type="caution">
    <text evidence="2">The sequence shown here is derived from an EMBL/GenBank/DDBJ whole genome shotgun (WGS) entry which is preliminary data.</text>
</comment>
<dbReference type="Pfam" id="PF00583">
    <property type="entry name" value="Acetyltransf_1"/>
    <property type="match status" value="1"/>
</dbReference>
<gene>
    <name evidence="2" type="ORF">KIV10_02325</name>
</gene>
<keyword evidence="2" id="KW-0012">Acyltransferase</keyword>
<dbReference type="InterPro" id="IPR050276">
    <property type="entry name" value="MshD_Acetyltransferase"/>
</dbReference>
<dbReference type="CDD" id="cd04301">
    <property type="entry name" value="NAT_SF"/>
    <property type="match status" value="1"/>
</dbReference>
<dbReference type="RefSeq" id="WP_214111874.1">
    <property type="nucleotide sequence ID" value="NZ_JAHCTB010000001.1"/>
</dbReference>
<evidence type="ECO:0000313" key="3">
    <source>
        <dbReference type="Proteomes" id="UP001297092"/>
    </source>
</evidence>
<dbReference type="PANTHER" id="PTHR43617">
    <property type="entry name" value="L-AMINO ACID N-ACETYLTRANSFERASE"/>
    <property type="match status" value="1"/>
</dbReference>
<dbReference type="EC" id="2.3.1.-" evidence="2"/>
<dbReference type="GO" id="GO:0016746">
    <property type="term" value="F:acyltransferase activity"/>
    <property type="evidence" value="ECO:0007669"/>
    <property type="project" value="UniProtKB-KW"/>
</dbReference>
<dbReference type="Proteomes" id="UP001297092">
    <property type="component" value="Unassembled WGS sequence"/>
</dbReference>
<organism evidence="2 3">
    <name type="scientific">Aequorivita echinoideorum</name>
    <dbReference type="NCBI Taxonomy" id="1549647"/>
    <lineage>
        <taxon>Bacteria</taxon>
        <taxon>Pseudomonadati</taxon>
        <taxon>Bacteroidota</taxon>
        <taxon>Flavobacteriia</taxon>
        <taxon>Flavobacteriales</taxon>
        <taxon>Flavobacteriaceae</taxon>
        <taxon>Aequorivita</taxon>
    </lineage>
</organism>
<name>A0ABS5S1C0_9FLAO</name>
<keyword evidence="3" id="KW-1185">Reference proteome</keyword>
<dbReference type="Gene3D" id="3.40.630.30">
    <property type="match status" value="1"/>
</dbReference>